<dbReference type="RefSeq" id="WP_244187162.1">
    <property type="nucleotide sequence ID" value="NZ_QAYE01000009.1"/>
</dbReference>
<feature type="compositionally biased region" description="Basic and acidic residues" evidence="3">
    <location>
        <begin position="800"/>
        <end position="813"/>
    </location>
</feature>
<feature type="transmembrane region" description="Helical" evidence="4">
    <location>
        <begin position="680"/>
        <end position="699"/>
    </location>
</feature>
<reference evidence="6 7" key="1">
    <citation type="submission" date="2018-04" db="EMBL/GenBank/DDBJ databases">
        <title>Genomic Encyclopedia of Type Strains, Phase III (KMG-III): the genomes of soil and plant-associated and newly described type strains.</title>
        <authorList>
            <person name="Whitman W."/>
        </authorList>
    </citation>
    <scope>NUCLEOTIDE SEQUENCE [LARGE SCALE GENOMIC DNA]</scope>
    <source>
        <strain evidence="6 7">MA-olki</strain>
    </source>
</reference>
<feature type="domain" description="Phage tail tape measure protein" evidence="5">
    <location>
        <begin position="251"/>
        <end position="426"/>
    </location>
</feature>
<sequence length="828" mass="85997">MDRNLRIRMLLEAGDRVTGPLRAIAGGSTKAAQALRLTRDSLKAIERAQGDIAGFRALKTGLRSTEQQMQSARQNASALGRQMAETAEPTRAMTREFAKAKAEAAKLERQHQAETRELGTLRDRLREAGVATTDLARHERDLRNSARETNQEIAEQERRVSRLADRERRMATGRARFARMQGVATGLAAGGAAAIGTGMAMATPLIGSIKAAQEYQSVMTDIGQKADLSRAASDKLGRNLLVSARAANQMPADLQAGVDALAGLGAKVPDAVKMMTPIGRAATAYKAEIADLSAAAFAATDNLKVPVAQTGKIIDVMASAGKAGAFEIKDMAQYFPALTAAYQGLGQTGIGAVADLAAGLQIARKGAGDAASAGSNLANILQKIASPATNKAFEKMGVDLPKALKKAYSEGKTPLEAIAELTNKTLKGDLSKLGYLFEDAQVQQGLRPLIQNMEEFRKIRAEASKAGGTTDRDFADRMKDSAEQSKQLKINATTLAITLGSQLLPTVNAVVKRANAFATWIGDVANRYPNATKAIAVGAAAFAGLFFILGGGAIVIAGLVAPFSALAFAAGALGIGMLPVIGIALGVVAGIVAIGAAAYLIYANWGAISGWFAGVWNGIKAGFAGGIAGVAGMLLNFSPVGLVYSGVAALLSLFGVQLPARLTEAGRHMMQGLVNGLLSGLRWVVTAVTSVASTASGAFRKALGIKSPSRVFMGFGGHIVDGLTNGIAAQEGEPVRRMDRLSSRLTAAMVTGSAIPAMAVAGSASTPSAPAGNAGASSPSYVIHINQQPGQDSQALARAVADELDRRDRETAARGRSSFADTPDYETV</sequence>
<evidence type="ECO:0000256" key="1">
    <source>
        <dbReference type="ARBA" id="ARBA00022612"/>
    </source>
</evidence>
<dbReference type="PANTHER" id="PTHR37813">
    <property type="entry name" value="FELS-2 PROPHAGE PROTEIN"/>
    <property type="match status" value="1"/>
</dbReference>
<dbReference type="Pfam" id="PF10145">
    <property type="entry name" value="PhageMin_Tail"/>
    <property type="match status" value="1"/>
</dbReference>
<keyword evidence="1" id="KW-1188">Viral release from host cell</keyword>
<organism evidence="6 7">
    <name type="scientific">Sphingomonas faeni</name>
    <dbReference type="NCBI Taxonomy" id="185950"/>
    <lineage>
        <taxon>Bacteria</taxon>
        <taxon>Pseudomonadati</taxon>
        <taxon>Pseudomonadota</taxon>
        <taxon>Alphaproteobacteria</taxon>
        <taxon>Sphingomonadales</taxon>
        <taxon>Sphingomonadaceae</taxon>
        <taxon>Sphingomonas</taxon>
    </lineage>
</organism>
<evidence type="ECO:0000259" key="5">
    <source>
        <dbReference type="Pfam" id="PF10145"/>
    </source>
</evidence>
<evidence type="ECO:0000256" key="2">
    <source>
        <dbReference type="SAM" id="Coils"/>
    </source>
</evidence>
<accession>A0A2T5TZJ2</accession>
<protein>
    <submittedName>
        <fullName evidence="6">TP901 family phage tail tape measure protein</fullName>
    </submittedName>
</protein>
<dbReference type="EMBL" id="QAYE01000009">
    <property type="protein sequence ID" value="PTW44675.1"/>
    <property type="molecule type" value="Genomic_DNA"/>
</dbReference>
<dbReference type="AlphaFoldDB" id="A0A2T5TZJ2"/>
<dbReference type="NCBIfam" id="TIGR01760">
    <property type="entry name" value="tape_meas_TP901"/>
    <property type="match status" value="1"/>
</dbReference>
<evidence type="ECO:0000313" key="6">
    <source>
        <dbReference type="EMBL" id="PTW44675.1"/>
    </source>
</evidence>
<dbReference type="Proteomes" id="UP000244013">
    <property type="component" value="Unassembled WGS sequence"/>
</dbReference>
<keyword evidence="4" id="KW-1133">Transmembrane helix</keyword>
<keyword evidence="4" id="KW-0472">Membrane</keyword>
<gene>
    <name evidence="6" type="ORF">C8J25_109105</name>
</gene>
<evidence type="ECO:0000256" key="4">
    <source>
        <dbReference type="SAM" id="Phobius"/>
    </source>
</evidence>
<keyword evidence="2" id="KW-0175">Coiled coil</keyword>
<name>A0A2T5TZJ2_9SPHN</name>
<evidence type="ECO:0000313" key="7">
    <source>
        <dbReference type="Proteomes" id="UP000244013"/>
    </source>
</evidence>
<evidence type="ECO:0000256" key="3">
    <source>
        <dbReference type="SAM" id="MobiDB-lite"/>
    </source>
</evidence>
<feature type="coiled-coil region" evidence="2">
    <location>
        <begin position="55"/>
        <end position="166"/>
    </location>
</feature>
<keyword evidence="4" id="KW-0812">Transmembrane</keyword>
<dbReference type="GeneID" id="91007287"/>
<proteinExistence type="predicted"/>
<feature type="region of interest" description="Disordered" evidence="3">
    <location>
        <begin position="787"/>
        <end position="828"/>
    </location>
</feature>
<dbReference type="InterPro" id="IPR010090">
    <property type="entry name" value="Phage_tape_meas"/>
</dbReference>
<dbReference type="PANTHER" id="PTHR37813:SF1">
    <property type="entry name" value="FELS-2 PROPHAGE PROTEIN"/>
    <property type="match status" value="1"/>
</dbReference>
<comment type="caution">
    <text evidence="6">The sequence shown here is derived from an EMBL/GenBank/DDBJ whole genome shotgun (WGS) entry which is preliminary data.</text>
</comment>
<feature type="transmembrane region" description="Helical" evidence="4">
    <location>
        <begin position="535"/>
        <end position="568"/>
    </location>
</feature>